<reference evidence="2 3" key="1">
    <citation type="submission" date="2022-06" db="EMBL/GenBank/DDBJ databases">
        <title>Actinoplanes abujensis sp. nov., isolated from Nigerian arid soil.</title>
        <authorList>
            <person name="Ding P."/>
        </authorList>
    </citation>
    <scope>NUCLEOTIDE SEQUENCE [LARGE SCALE GENOMIC DNA]</scope>
    <source>
        <strain evidence="3">TRM88002</strain>
    </source>
</reference>
<comment type="caution">
    <text evidence="2">The sequence shown here is derived from an EMBL/GenBank/DDBJ whole genome shotgun (WGS) entry which is preliminary data.</text>
</comment>
<protein>
    <submittedName>
        <fullName evidence="2">Uncharacterized protein</fullName>
    </submittedName>
</protein>
<evidence type="ECO:0000313" key="2">
    <source>
        <dbReference type="EMBL" id="MCM4082275.1"/>
    </source>
</evidence>
<name>A0ABT0Y8W5_9ACTN</name>
<evidence type="ECO:0000313" key="3">
    <source>
        <dbReference type="Proteomes" id="UP001523216"/>
    </source>
</evidence>
<feature type="region of interest" description="Disordered" evidence="1">
    <location>
        <begin position="111"/>
        <end position="141"/>
    </location>
</feature>
<evidence type="ECO:0000256" key="1">
    <source>
        <dbReference type="SAM" id="MobiDB-lite"/>
    </source>
</evidence>
<sequence length="288" mass="32062">MGTPRLSRLAQPALRQPTILRWATDIAGQHGKTVRLSDAGRRAEVLQRLVGGRQPLAELLAGQMLPILRGFLSSTGNTKDRYPDGEGVVLHAAGTNDAGWEGYLTFEGDTNLRRPSRRERADRRHRHPHHRPDPDPRHHRRLRHLRPCQLVSLDTAGHTNTCPRCTATNSLTQPRWRHPAKGPQWFFDLHPVARDLLGSNGEVPLQLAHHLRALARSYTDASEFELCEAGRPKAELDLPAHADKQVIVGEAKSSNTLGSSPAKEVKEKILLADLLHADQLLFATTQPQ</sequence>
<gene>
    <name evidence="2" type="ORF">LXN57_32380</name>
</gene>
<proteinExistence type="predicted"/>
<organism evidence="2 3">
    <name type="scientific">Paractinoplanes hotanensis</name>
    <dbReference type="NCBI Taxonomy" id="2906497"/>
    <lineage>
        <taxon>Bacteria</taxon>
        <taxon>Bacillati</taxon>
        <taxon>Actinomycetota</taxon>
        <taxon>Actinomycetes</taxon>
        <taxon>Micromonosporales</taxon>
        <taxon>Micromonosporaceae</taxon>
        <taxon>Paractinoplanes</taxon>
    </lineage>
</organism>
<dbReference type="RefSeq" id="WP_251801992.1">
    <property type="nucleotide sequence ID" value="NZ_JAMQOL010000047.1"/>
</dbReference>
<keyword evidence="3" id="KW-1185">Reference proteome</keyword>
<accession>A0ABT0Y8W5</accession>
<dbReference type="EMBL" id="JAMQOL010000047">
    <property type="protein sequence ID" value="MCM4082275.1"/>
    <property type="molecule type" value="Genomic_DNA"/>
</dbReference>
<dbReference type="Proteomes" id="UP001523216">
    <property type="component" value="Unassembled WGS sequence"/>
</dbReference>